<organism evidence="1 2">
    <name type="scientific">Maribacter cobaltidurans</name>
    <dbReference type="NCBI Taxonomy" id="1178778"/>
    <lineage>
        <taxon>Bacteria</taxon>
        <taxon>Pseudomonadati</taxon>
        <taxon>Bacteroidota</taxon>
        <taxon>Flavobacteriia</taxon>
        <taxon>Flavobacteriales</taxon>
        <taxon>Flavobacteriaceae</taxon>
        <taxon>Maribacter</taxon>
    </lineage>
</organism>
<protein>
    <submittedName>
        <fullName evidence="1">Uncharacterized protein</fullName>
    </submittedName>
</protein>
<reference evidence="1 2" key="1">
    <citation type="submission" date="2017-08" db="EMBL/GenBank/DDBJ databases">
        <title>The complete genome sequence of Maribacter sp. B1, isolated from deep-sea sediment.</title>
        <authorList>
            <person name="Wu Y.-H."/>
            <person name="Cheng H."/>
            <person name="Xu X.-W."/>
        </authorList>
    </citation>
    <scope>NUCLEOTIDE SEQUENCE [LARGE SCALE GENOMIC DNA]</scope>
    <source>
        <strain evidence="1 2">B1</strain>
    </source>
</reference>
<keyword evidence="2" id="KW-1185">Reference proteome</keyword>
<sequence>MQKATWLWRVALTRYAGQELLGAIRRLFAIAASWEKCPFFQCGARANFGLFRINIGNKQSYCVAFGGK</sequence>
<dbReference type="KEGG" id="marb:CJ263_05605"/>
<dbReference type="EMBL" id="CP022957">
    <property type="protein sequence ID" value="ASV29735.1"/>
    <property type="molecule type" value="Genomic_DNA"/>
</dbReference>
<evidence type="ECO:0000313" key="2">
    <source>
        <dbReference type="Proteomes" id="UP000215244"/>
    </source>
</evidence>
<accession>A0A223V2W0</accession>
<gene>
    <name evidence="1" type="ORF">CJ263_05605</name>
</gene>
<name>A0A223V2W0_9FLAO</name>
<dbReference type="Proteomes" id="UP000215244">
    <property type="component" value="Chromosome"/>
</dbReference>
<proteinExistence type="predicted"/>
<evidence type="ECO:0000313" key="1">
    <source>
        <dbReference type="EMBL" id="ASV29735.1"/>
    </source>
</evidence>
<dbReference type="AlphaFoldDB" id="A0A223V2W0"/>